<keyword evidence="4" id="KW-1185">Reference proteome</keyword>
<evidence type="ECO:0000256" key="2">
    <source>
        <dbReference type="SAM" id="Coils"/>
    </source>
</evidence>
<evidence type="ECO:0000313" key="3">
    <source>
        <dbReference type="EMBL" id="SCB11220.1"/>
    </source>
</evidence>
<dbReference type="Pfam" id="PF04012">
    <property type="entry name" value="PspA_IM30"/>
    <property type="match status" value="1"/>
</dbReference>
<dbReference type="InterPro" id="IPR007157">
    <property type="entry name" value="PspA_VIPP1"/>
</dbReference>
<dbReference type="PANTHER" id="PTHR31088:SF9">
    <property type="entry name" value="PHAGE SHOCK PROTEIN A"/>
    <property type="match status" value="1"/>
</dbReference>
<gene>
    <name evidence="3" type="ORF">GA0061103_1633</name>
</gene>
<evidence type="ECO:0000256" key="1">
    <source>
        <dbReference type="ARBA" id="ARBA00043985"/>
    </source>
</evidence>
<accession>A0A1C3U6W6</accession>
<reference evidence="4" key="1">
    <citation type="submission" date="2016-08" db="EMBL/GenBank/DDBJ databases">
        <authorList>
            <person name="Varghese N."/>
            <person name="Submissions Spin"/>
        </authorList>
    </citation>
    <scope>NUCLEOTIDE SEQUENCE [LARGE SCALE GENOMIC DNA]</scope>
    <source>
        <strain evidence="4">HAMBI 2975</strain>
    </source>
</reference>
<evidence type="ECO:0000313" key="4">
    <source>
        <dbReference type="Proteomes" id="UP000199101"/>
    </source>
</evidence>
<comment type="similarity">
    <text evidence="1">Belongs to the PspA/Vipp/IM30 family.</text>
</comment>
<organism evidence="3 4">
    <name type="scientific">Rhizobium multihospitium</name>
    <dbReference type="NCBI Taxonomy" id="410764"/>
    <lineage>
        <taxon>Bacteria</taxon>
        <taxon>Pseudomonadati</taxon>
        <taxon>Pseudomonadota</taxon>
        <taxon>Alphaproteobacteria</taxon>
        <taxon>Hyphomicrobiales</taxon>
        <taxon>Rhizobiaceae</taxon>
        <taxon>Rhizobium/Agrobacterium group</taxon>
        <taxon>Rhizobium</taxon>
    </lineage>
</organism>
<dbReference type="Proteomes" id="UP000199101">
    <property type="component" value="Unassembled WGS sequence"/>
</dbReference>
<dbReference type="STRING" id="410764.GA0061103_1633"/>
<dbReference type="RefSeq" id="WP_092706943.1">
    <property type="nucleotide sequence ID" value="NZ_FMAG01000001.1"/>
</dbReference>
<name>A0A1C3U6W6_9HYPH</name>
<keyword evidence="2" id="KW-0175">Coiled coil</keyword>
<dbReference type="AlphaFoldDB" id="A0A1C3U6W6"/>
<dbReference type="EMBL" id="FMAG01000001">
    <property type="protein sequence ID" value="SCB11220.1"/>
    <property type="molecule type" value="Genomic_DNA"/>
</dbReference>
<dbReference type="OrthoDB" id="7999550at2"/>
<dbReference type="PANTHER" id="PTHR31088">
    <property type="entry name" value="MEMBRANE-ASSOCIATED PROTEIN VIPP1, CHLOROPLASTIC"/>
    <property type="match status" value="1"/>
</dbReference>
<proteinExistence type="inferred from homology"/>
<sequence length="229" mass="24552">MFNSILTLIRGRAFDAEQAFIDRNAVPLLAQQIREAASAIQSARRAVAIAIAQNEQEKSRHAAIVGRIADLETRAVAALQKGSDALAREAAEAIAQLEAERDASEKAQAQFAQTVSKLKATVHASEARLQQLQRGERLARATEQTQKLNAACDDNSGLATLDDAEETLARLQAYQSRCEIAASAMKEMDAASRQTAIIEKLANAGFGAPLGPSADDVLARLRERMNSAA</sequence>
<feature type="coiled-coil region" evidence="2">
    <location>
        <begin position="83"/>
        <end position="135"/>
    </location>
</feature>
<protein>
    <submittedName>
        <fullName evidence="3">Phage shock protein A (PspA) family protein</fullName>
    </submittedName>
</protein>